<evidence type="ECO:0000313" key="1">
    <source>
        <dbReference type="EMBL" id="MFD1314374.1"/>
    </source>
</evidence>
<name>A0ABW3Y0V6_9FLAO</name>
<evidence type="ECO:0008006" key="3">
    <source>
        <dbReference type="Google" id="ProtNLM"/>
    </source>
</evidence>
<gene>
    <name evidence="1" type="ORF">ACFQ39_02005</name>
</gene>
<protein>
    <recommendedName>
        <fullName evidence="3">Lipoprotein</fullName>
    </recommendedName>
</protein>
<dbReference type="PROSITE" id="PS51257">
    <property type="entry name" value="PROKAR_LIPOPROTEIN"/>
    <property type="match status" value="1"/>
</dbReference>
<proteinExistence type="predicted"/>
<organism evidence="1 2">
    <name type="scientific">Namhaeicola litoreus</name>
    <dbReference type="NCBI Taxonomy" id="1052145"/>
    <lineage>
        <taxon>Bacteria</taxon>
        <taxon>Pseudomonadati</taxon>
        <taxon>Bacteroidota</taxon>
        <taxon>Flavobacteriia</taxon>
        <taxon>Flavobacteriales</taxon>
        <taxon>Flavobacteriaceae</taxon>
        <taxon>Namhaeicola</taxon>
    </lineage>
</organism>
<sequence>MMVQRIVYALFVFLFVISCKQKTEPTQVEKEGVQEVNSEVDDEVLVMPEVTEEAAEVEKEDLSGMNFLFPLKGKYATQENVFKNQTMQTRLKAIDGLNYDNLIVFWNTETPIEIQNDVVHMSGCKQHDCPSNAYDFFYDKKTDNINVYYFRNNSLRILNEKGIIELPVLFKEEIEVKKSNAKIGNVENNTSVYDINDGKRTKEEIEKVKGFLVNDLIKKDIEILSPNQRNFTYTTFDLNDDGKKEFLIGLQNNFYCGTGGCTYFVTTDKGKLINSFTVSRAPFYVLENKTKGWHDLVVYSGSANRLIQFDGKSYPSNPSSLKDVGELDDYLAEILSLSDTSTTFDF</sequence>
<accession>A0ABW3Y0V6</accession>
<evidence type="ECO:0000313" key="2">
    <source>
        <dbReference type="Proteomes" id="UP001597201"/>
    </source>
</evidence>
<dbReference type="Proteomes" id="UP001597201">
    <property type="component" value="Unassembled WGS sequence"/>
</dbReference>
<comment type="caution">
    <text evidence="1">The sequence shown here is derived from an EMBL/GenBank/DDBJ whole genome shotgun (WGS) entry which is preliminary data.</text>
</comment>
<dbReference type="RefSeq" id="WP_377175916.1">
    <property type="nucleotide sequence ID" value="NZ_JBHTMY010000002.1"/>
</dbReference>
<reference evidence="2" key="1">
    <citation type="journal article" date="2019" name="Int. J. Syst. Evol. Microbiol.">
        <title>The Global Catalogue of Microorganisms (GCM) 10K type strain sequencing project: providing services to taxonomists for standard genome sequencing and annotation.</title>
        <authorList>
            <consortium name="The Broad Institute Genomics Platform"/>
            <consortium name="The Broad Institute Genome Sequencing Center for Infectious Disease"/>
            <person name="Wu L."/>
            <person name="Ma J."/>
        </authorList>
    </citation>
    <scope>NUCLEOTIDE SEQUENCE [LARGE SCALE GENOMIC DNA]</scope>
    <source>
        <strain evidence="2">CCUG 61485</strain>
    </source>
</reference>
<keyword evidence="2" id="KW-1185">Reference proteome</keyword>
<dbReference type="EMBL" id="JBHTMY010000002">
    <property type="protein sequence ID" value="MFD1314374.1"/>
    <property type="molecule type" value="Genomic_DNA"/>
</dbReference>